<evidence type="ECO:0008006" key="4">
    <source>
        <dbReference type="Google" id="ProtNLM"/>
    </source>
</evidence>
<feature type="region of interest" description="Disordered" evidence="1">
    <location>
        <begin position="1"/>
        <end position="22"/>
    </location>
</feature>
<organism evidence="2 3">
    <name type="scientific">Bifidobacterium pseudocatenulatum</name>
    <dbReference type="NCBI Taxonomy" id="28026"/>
    <lineage>
        <taxon>Bacteria</taxon>
        <taxon>Bacillati</taxon>
        <taxon>Actinomycetota</taxon>
        <taxon>Actinomycetes</taxon>
        <taxon>Bifidobacteriales</taxon>
        <taxon>Bifidobacteriaceae</taxon>
        <taxon>Bifidobacterium</taxon>
    </lineage>
</organism>
<sequence>VDDEHEDKRFDQGNTQGVSLVMAPNPTTEFNRIKKRIAGTDVETSSAKLIMMSMGEATRRTVMDDRR</sequence>
<dbReference type="Proteomes" id="UP000494211">
    <property type="component" value="Unassembled WGS sequence"/>
</dbReference>
<dbReference type="EMBL" id="CABWJV010000001">
    <property type="protein sequence ID" value="VWQ12110.1"/>
    <property type="molecule type" value="Genomic_DNA"/>
</dbReference>
<feature type="non-terminal residue" evidence="2">
    <location>
        <position position="1"/>
    </location>
</feature>
<comment type="caution">
    <text evidence="2">The sequence shown here is derived from an EMBL/GenBank/DDBJ whole genome shotgun (WGS) entry which is preliminary data.</text>
</comment>
<feature type="compositionally biased region" description="Basic and acidic residues" evidence="1">
    <location>
        <begin position="1"/>
        <end position="11"/>
    </location>
</feature>
<keyword evidence="3" id="KW-1185">Reference proteome</keyword>
<evidence type="ECO:0000256" key="1">
    <source>
        <dbReference type="SAM" id="MobiDB-lite"/>
    </source>
</evidence>
<evidence type="ECO:0000313" key="3">
    <source>
        <dbReference type="Proteomes" id="UP000494211"/>
    </source>
</evidence>
<evidence type="ECO:0000313" key="2">
    <source>
        <dbReference type="EMBL" id="VWQ12110.1"/>
    </source>
</evidence>
<accession>A0ABY6YAY1</accession>
<reference evidence="2 3" key="1">
    <citation type="submission" date="2019-10" db="EMBL/GenBank/DDBJ databases">
        <authorList>
            <consortium name="Melissa Lawson"/>
            <person name="O'neill I."/>
        </authorList>
    </citation>
    <scope>NUCLEOTIDE SEQUENCE [LARGE SCALE GENOMIC DNA]</scope>
    <source>
        <strain evidence="2">LH_658</strain>
    </source>
</reference>
<name>A0ABY6YAY1_BIFPS</name>
<proteinExistence type="predicted"/>
<protein>
    <recommendedName>
        <fullName evidence="4">Nucleocapsid protein</fullName>
    </recommendedName>
</protein>
<gene>
    <name evidence="2" type="ORF">BIFLH658_00177</name>
</gene>